<dbReference type="SMART" id="SM00822">
    <property type="entry name" value="PKS_KR"/>
    <property type="match status" value="1"/>
</dbReference>
<dbReference type="CDD" id="cd05233">
    <property type="entry name" value="SDR_c"/>
    <property type="match status" value="1"/>
</dbReference>
<name>A0A3M8V7M7_9ACTN</name>
<evidence type="ECO:0000256" key="2">
    <source>
        <dbReference type="ARBA" id="ARBA00023002"/>
    </source>
</evidence>
<feature type="region of interest" description="Disordered" evidence="4">
    <location>
        <begin position="1"/>
        <end position="26"/>
    </location>
</feature>
<evidence type="ECO:0000259" key="5">
    <source>
        <dbReference type="SMART" id="SM00822"/>
    </source>
</evidence>
<gene>
    <name evidence="6" type="ORF">EEJ42_32395</name>
</gene>
<evidence type="ECO:0000256" key="1">
    <source>
        <dbReference type="ARBA" id="ARBA00006484"/>
    </source>
</evidence>
<dbReference type="InterPro" id="IPR036291">
    <property type="entry name" value="NAD(P)-bd_dom_sf"/>
</dbReference>
<dbReference type="Proteomes" id="UP000275401">
    <property type="component" value="Unassembled WGS sequence"/>
</dbReference>
<dbReference type="InterPro" id="IPR002347">
    <property type="entry name" value="SDR_fam"/>
</dbReference>
<dbReference type="Gene3D" id="3.40.50.720">
    <property type="entry name" value="NAD(P)-binding Rossmann-like Domain"/>
    <property type="match status" value="1"/>
</dbReference>
<dbReference type="InterPro" id="IPR020904">
    <property type="entry name" value="Sc_DH/Rdtase_CS"/>
</dbReference>
<dbReference type="SUPFAM" id="SSF51735">
    <property type="entry name" value="NAD(P)-binding Rossmann-fold domains"/>
    <property type="match status" value="1"/>
</dbReference>
<evidence type="ECO:0000256" key="3">
    <source>
        <dbReference type="RuleBase" id="RU000363"/>
    </source>
</evidence>
<dbReference type="AlphaFoldDB" id="A0A3M8V7M7"/>
<dbReference type="Pfam" id="PF00106">
    <property type="entry name" value="adh_short"/>
    <property type="match status" value="1"/>
</dbReference>
<keyword evidence="2" id="KW-0560">Oxidoreductase</keyword>
<keyword evidence="7" id="KW-1185">Reference proteome</keyword>
<dbReference type="RefSeq" id="WP_123105493.1">
    <property type="nucleotide sequence ID" value="NZ_RIBZ01000530.1"/>
</dbReference>
<dbReference type="PANTHER" id="PTHR44196">
    <property type="entry name" value="DEHYDROGENASE/REDUCTASE SDR FAMILY MEMBER 7B"/>
    <property type="match status" value="1"/>
</dbReference>
<organism evidence="6 7">
    <name type="scientific">Streptomyces botrytidirepellens</name>
    <dbReference type="NCBI Taxonomy" id="2486417"/>
    <lineage>
        <taxon>Bacteria</taxon>
        <taxon>Bacillati</taxon>
        <taxon>Actinomycetota</taxon>
        <taxon>Actinomycetes</taxon>
        <taxon>Kitasatosporales</taxon>
        <taxon>Streptomycetaceae</taxon>
        <taxon>Streptomyces</taxon>
    </lineage>
</organism>
<dbReference type="GO" id="GO:0016491">
    <property type="term" value="F:oxidoreductase activity"/>
    <property type="evidence" value="ECO:0007669"/>
    <property type="project" value="UniProtKB-KW"/>
</dbReference>
<dbReference type="EMBL" id="RIBZ01000530">
    <property type="protein sequence ID" value="RNG12003.1"/>
    <property type="molecule type" value="Genomic_DNA"/>
</dbReference>
<reference evidence="6 7" key="1">
    <citation type="submission" date="2018-11" db="EMBL/GenBank/DDBJ databases">
        <title>The Potential of Streptomyces as Biocontrol Agents against the Tomato grey mould, Botrytis cinerea (Gray mold) Frontiers in Microbiology.</title>
        <authorList>
            <person name="Li D."/>
        </authorList>
    </citation>
    <scope>NUCLEOTIDE SEQUENCE [LARGE SCALE GENOMIC DNA]</scope>
    <source>
        <strain evidence="6 7">NEAU-LD23</strain>
    </source>
</reference>
<dbReference type="GO" id="GO:0016020">
    <property type="term" value="C:membrane"/>
    <property type="evidence" value="ECO:0007669"/>
    <property type="project" value="TreeGrafter"/>
</dbReference>
<protein>
    <submittedName>
        <fullName evidence="6">SDR family NAD(P)-dependent oxidoreductase</fullName>
    </submittedName>
</protein>
<dbReference type="PANTHER" id="PTHR44196:SF1">
    <property type="entry name" value="DEHYDROGENASE_REDUCTASE SDR FAMILY MEMBER 7B"/>
    <property type="match status" value="1"/>
</dbReference>
<feature type="domain" description="Ketoreductase" evidence="5">
    <location>
        <begin position="32"/>
        <end position="212"/>
    </location>
</feature>
<evidence type="ECO:0000256" key="4">
    <source>
        <dbReference type="SAM" id="MobiDB-lite"/>
    </source>
</evidence>
<comment type="caution">
    <text evidence="6">The sequence shown here is derived from an EMBL/GenBank/DDBJ whole genome shotgun (WGS) entry which is preliminary data.</text>
</comment>
<accession>A0A3M8V7M7</accession>
<dbReference type="PROSITE" id="PS00061">
    <property type="entry name" value="ADH_SHORT"/>
    <property type="match status" value="1"/>
</dbReference>
<dbReference type="PRINTS" id="PR00080">
    <property type="entry name" value="SDRFAMILY"/>
</dbReference>
<evidence type="ECO:0000313" key="6">
    <source>
        <dbReference type="EMBL" id="RNG12003.1"/>
    </source>
</evidence>
<sequence>MARPLPDAQPQAGAAHATAGPAATGAAPTETGVALVTGASSGIGAAVAHRFAAGGGWRLLVSGRHRERLDQVAARTSAIALPADLATPEGGRGLVEDAFGTAGRVDLLVAGAGIGWAGPFSAMPPAAIDRVVGVDLLATMRLVRLVLPHMLAERRGHIVLIGSVAGSFGVRGEAVYSAAKAALGVFADALRHELRRGGVRVTHVVPGVVDTPFFARRGVPYTRRVPRPLPPERVADAVWEAVARGRDEVYVPAWLRLPVLVRGAAPGLYHRLAARFG</sequence>
<dbReference type="InterPro" id="IPR057326">
    <property type="entry name" value="KR_dom"/>
</dbReference>
<proteinExistence type="inferred from homology"/>
<dbReference type="PRINTS" id="PR00081">
    <property type="entry name" value="GDHRDH"/>
</dbReference>
<comment type="similarity">
    <text evidence="1 3">Belongs to the short-chain dehydrogenases/reductases (SDR) family.</text>
</comment>
<evidence type="ECO:0000313" key="7">
    <source>
        <dbReference type="Proteomes" id="UP000275401"/>
    </source>
</evidence>